<dbReference type="SUPFAM" id="SSF57277">
    <property type="entry name" value="Granulin repeat"/>
    <property type="match status" value="1"/>
</dbReference>
<organism evidence="2 3">
    <name type="scientific">Larinioides sclopetarius</name>
    <dbReference type="NCBI Taxonomy" id="280406"/>
    <lineage>
        <taxon>Eukaryota</taxon>
        <taxon>Metazoa</taxon>
        <taxon>Ecdysozoa</taxon>
        <taxon>Arthropoda</taxon>
        <taxon>Chelicerata</taxon>
        <taxon>Arachnida</taxon>
        <taxon>Araneae</taxon>
        <taxon>Araneomorphae</taxon>
        <taxon>Entelegynae</taxon>
        <taxon>Araneoidea</taxon>
        <taxon>Araneidae</taxon>
        <taxon>Larinioides</taxon>
    </lineage>
</organism>
<dbReference type="AlphaFoldDB" id="A0AAV2AL83"/>
<accession>A0AAV2AL83</accession>
<proteinExistence type="predicted"/>
<feature type="chain" id="PRO_5043516835" evidence="1">
    <location>
        <begin position="23"/>
        <end position="126"/>
    </location>
</feature>
<feature type="signal peptide" evidence="1">
    <location>
        <begin position="1"/>
        <end position="22"/>
    </location>
</feature>
<keyword evidence="1" id="KW-0732">Signal</keyword>
<comment type="caution">
    <text evidence="2">The sequence shown here is derived from an EMBL/GenBank/DDBJ whole genome shotgun (WGS) entry which is preliminary data.</text>
</comment>
<evidence type="ECO:0000313" key="3">
    <source>
        <dbReference type="Proteomes" id="UP001497382"/>
    </source>
</evidence>
<dbReference type="EMBL" id="CAXIEN010000182">
    <property type="protein sequence ID" value="CAL1284692.1"/>
    <property type="molecule type" value="Genomic_DNA"/>
</dbReference>
<reference evidence="2 3" key="1">
    <citation type="submission" date="2024-04" db="EMBL/GenBank/DDBJ databases">
        <authorList>
            <person name="Rising A."/>
            <person name="Reimegard J."/>
            <person name="Sonavane S."/>
            <person name="Akerstrom W."/>
            <person name="Nylinder S."/>
            <person name="Hedman E."/>
            <person name="Kallberg Y."/>
        </authorList>
    </citation>
    <scope>NUCLEOTIDE SEQUENCE [LARGE SCALE GENOMIC DNA]</scope>
</reference>
<protein>
    <submittedName>
        <fullName evidence="2">Uncharacterized protein</fullName>
    </submittedName>
</protein>
<gene>
    <name evidence="2" type="ORF">LARSCL_LOCUS13289</name>
</gene>
<sequence>MEARRMSLIVAVFLVGFASAYSQLLSPSAFESLMSKPLDMKQPQDTVMGQHLKDIGIEICPDQLHLCPATAECCQAESGDWNCCQKASSVPLSSGECCKHLGFNGPVALQMFPSAIGTDAGGNKEN</sequence>
<dbReference type="Proteomes" id="UP001497382">
    <property type="component" value="Unassembled WGS sequence"/>
</dbReference>
<keyword evidence="3" id="KW-1185">Reference proteome</keyword>
<name>A0AAV2AL83_9ARAC</name>
<evidence type="ECO:0000256" key="1">
    <source>
        <dbReference type="SAM" id="SignalP"/>
    </source>
</evidence>
<evidence type="ECO:0000313" key="2">
    <source>
        <dbReference type="EMBL" id="CAL1284692.1"/>
    </source>
</evidence>